<evidence type="ECO:0000256" key="2">
    <source>
        <dbReference type="SAM" id="Phobius"/>
    </source>
</evidence>
<dbReference type="PANTHER" id="PTHR11206">
    <property type="entry name" value="MULTIDRUG RESISTANCE PROTEIN"/>
    <property type="match status" value="1"/>
</dbReference>
<sequence>MRAQCHPKYSGITMLWISYFFINYLDLKLQGTAFSNTITQITNILLMAIFISFQRDLKDAFFWPNKQSFYGLWEYVKLALPSLLLWGISSWAFQIQTIMISTVSNELAAAQSIIHNMILPVYMVTLGLTMSSAALIGKSIGSNNIPQGKDILRVLSMIGISLGIMQWFTILVFGRNLASLFTSDEEIQQIIGNITYLISLNTFFDSNNSWLVGVIRGLGIMKQAAVGVFVFFYLVGLPLQCYLLFSLELGITAIWGGILVSQMLCTTYYIFLIFFHSDWNQLAQEAFKRAENEKLRRKKKDLAFEDTQEQIYRKISPSKNYQSC</sequence>
<proteinExistence type="inferred from homology"/>
<feature type="transmembrane region" description="Helical" evidence="2">
    <location>
        <begin position="113"/>
        <end position="136"/>
    </location>
</feature>
<dbReference type="GO" id="GO:0042910">
    <property type="term" value="F:xenobiotic transmembrane transporter activity"/>
    <property type="evidence" value="ECO:0007669"/>
    <property type="project" value="InterPro"/>
</dbReference>
<dbReference type="OMA" id="WIASDIN"/>
<evidence type="ECO:0000256" key="1">
    <source>
        <dbReference type="ARBA" id="ARBA00010199"/>
    </source>
</evidence>
<keyword evidence="2" id="KW-0812">Transmembrane</keyword>
<dbReference type="EMBL" id="CCKQ01005144">
    <property type="protein sequence ID" value="CDW76298.1"/>
    <property type="molecule type" value="Genomic_DNA"/>
</dbReference>
<protein>
    <submittedName>
        <fullName evidence="3">Multidrug and toxin extrusion protein 1</fullName>
    </submittedName>
</protein>
<feature type="transmembrane region" description="Helical" evidence="2">
    <location>
        <begin position="224"/>
        <end position="245"/>
    </location>
</feature>
<dbReference type="Proteomes" id="UP000039865">
    <property type="component" value="Unassembled WGS sequence"/>
</dbReference>
<feature type="transmembrane region" description="Helical" evidence="2">
    <location>
        <begin position="157"/>
        <end position="175"/>
    </location>
</feature>
<feature type="transmembrane region" description="Helical" evidence="2">
    <location>
        <begin position="33"/>
        <end position="53"/>
    </location>
</feature>
<dbReference type="InterPro" id="IPR002528">
    <property type="entry name" value="MATE_fam"/>
</dbReference>
<dbReference type="AlphaFoldDB" id="A0A078A446"/>
<keyword evidence="4" id="KW-1185">Reference proteome</keyword>
<dbReference type="GO" id="GO:0015297">
    <property type="term" value="F:antiporter activity"/>
    <property type="evidence" value="ECO:0007669"/>
    <property type="project" value="InterPro"/>
</dbReference>
<dbReference type="InParanoid" id="A0A078A446"/>
<organism evidence="3 4">
    <name type="scientific">Stylonychia lemnae</name>
    <name type="common">Ciliate</name>
    <dbReference type="NCBI Taxonomy" id="5949"/>
    <lineage>
        <taxon>Eukaryota</taxon>
        <taxon>Sar</taxon>
        <taxon>Alveolata</taxon>
        <taxon>Ciliophora</taxon>
        <taxon>Intramacronucleata</taxon>
        <taxon>Spirotrichea</taxon>
        <taxon>Stichotrichia</taxon>
        <taxon>Sporadotrichida</taxon>
        <taxon>Oxytrichidae</taxon>
        <taxon>Stylonychinae</taxon>
        <taxon>Stylonychia</taxon>
    </lineage>
</organism>
<gene>
    <name evidence="3" type="primary">Contig12755.g13604</name>
    <name evidence="3" type="ORF">STYLEM_5298</name>
</gene>
<dbReference type="GO" id="GO:0016020">
    <property type="term" value="C:membrane"/>
    <property type="evidence" value="ECO:0007669"/>
    <property type="project" value="InterPro"/>
</dbReference>
<name>A0A078A446_STYLE</name>
<accession>A0A078A446</accession>
<reference evidence="3 4" key="1">
    <citation type="submission" date="2014-06" db="EMBL/GenBank/DDBJ databases">
        <authorList>
            <person name="Swart Estienne"/>
        </authorList>
    </citation>
    <scope>NUCLEOTIDE SEQUENCE [LARGE SCALE GENOMIC DNA]</scope>
    <source>
        <strain evidence="3 4">130c</strain>
    </source>
</reference>
<dbReference type="OrthoDB" id="2126698at2759"/>
<keyword evidence="2" id="KW-1133">Transmembrane helix</keyword>
<feature type="transmembrane region" description="Helical" evidence="2">
    <location>
        <begin position="251"/>
        <end position="275"/>
    </location>
</feature>
<keyword evidence="2" id="KW-0472">Membrane</keyword>
<dbReference type="Pfam" id="PF01554">
    <property type="entry name" value="MatE"/>
    <property type="match status" value="1"/>
</dbReference>
<evidence type="ECO:0000313" key="4">
    <source>
        <dbReference type="Proteomes" id="UP000039865"/>
    </source>
</evidence>
<comment type="similarity">
    <text evidence="1">Belongs to the multi antimicrobial extrusion (MATE) (TC 2.A.66.1) family.</text>
</comment>
<feature type="transmembrane region" description="Helical" evidence="2">
    <location>
        <begin position="74"/>
        <end position="93"/>
    </location>
</feature>
<evidence type="ECO:0000313" key="3">
    <source>
        <dbReference type="EMBL" id="CDW76298.1"/>
    </source>
</evidence>